<dbReference type="SUPFAM" id="SSF51126">
    <property type="entry name" value="Pectin lyase-like"/>
    <property type="match status" value="1"/>
</dbReference>
<sequence length="305" mass="32449">MPLTAYPNGLSSFGIPLFGGGSGRTGQGSMFGNTWFVDATNGSDSFEGKTPDNAFATLTKVFTVIGINDTIFVNRGSYAGNFSTPLNSVAPFVSLIGMQPTDVGYGPFLSASVVTSSILDVRARGWRISGFEIDCPTTAQAFKLTTTGTSNANFLQIDNCLFTGGQGAIDWVGAPTFTRIANCTFDQMTASAMICSNSDTDVPRSCEIFNNIFHENINHINMNPRGFKFSVIRGNVFHLDGNNRDALVLLDNRGGGGCSIIDNYFDITKAQYTDDAATAFIRTSSSDMGAGNHCTDGEAADLISV</sequence>
<evidence type="ECO:0000313" key="1">
    <source>
        <dbReference type="EMBL" id="KKL62108.1"/>
    </source>
</evidence>
<comment type="caution">
    <text evidence="1">The sequence shown here is derived from an EMBL/GenBank/DDBJ whole genome shotgun (WGS) entry which is preliminary data.</text>
</comment>
<reference evidence="1" key="1">
    <citation type="journal article" date="2015" name="Nature">
        <title>Complex archaea that bridge the gap between prokaryotes and eukaryotes.</title>
        <authorList>
            <person name="Spang A."/>
            <person name="Saw J.H."/>
            <person name="Jorgensen S.L."/>
            <person name="Zaremba-Niedzwiedzka K."/>
            <person name="Martijn J."/>
            <person name="Lind A.E."/>
            <person name="van Eijk R."/>
            <person name="Schleper C."/>
            <person name="Guy L."/>
            <person name="Ettema T.J."/>
        </authorList>
    </citation>
    <scope>NUCLEOTIDE SEQUENCE</scope>
</reference>
<dbReference type="EMBL" id="LAZR01028594">
    <property type="protein sequence ID" value="KKL62108.1"/>
    <property type="molecule type" value="Genomic_DNA"/>
</dbReference>
<accession>A0A0F9DK60</accession>
<dbReference type="InterPro" id="IPR012334">
    <property type="entry name" value="Pectin_lyas_fold"/>
</dbReference>
<dbReference type="AlphaFoldDB" id="A0A0F9DK60"/>
<protein>
    <recommendedName>
        <fullName evidence="2">DUF1565 domain-containing protein</fullName>
    </recommendedName>
</protein>
<name>A0A0F9DK60_9ZZZZ</name>
<organism evidence="1">
    <name type="scientific">marine sediment metagenome</name>
    <dbReference type="NCBI Taxonomy" id="412755"/>
    <lineage>
        <taxon>unclassified sequences</taxon>
        <taxon>metagenomes</taxon>
        <taxon>ecological metagenomes</taxon>
    </lineage>
</organism>
<proteinExistence type="predicted"/>
<evidence type="ECO:0008006" key="2">
    <source>
        <dbReference type="Google" id="ProtNLM"/>
    </source>
</evidence>
<dbReference type="InterPro" id="IPR011050">
    <property type="entry name" value="Pectin_lyase_fold/virulence"/>
</dbReference>
<dbReference type="Gene3D" id="2.160.20.10">
    <property type="entry name" value="Single-stranded right-handed beta-helix, Pectin lyase-like"/>
    <property type="match status" value="1"/>
</dbReference>
<gene>
    <name evidence="1" type="ORF">LCGC14_2188490</name>
</gene>